<dbReference type="InterPro" id="IPR013328">
    <property type="entry name" value="6PGD_dom2"/>
</dbReference>
<gene>
    <name evidence="13" type="ORF">QTP81_05480</name>
</gene>
<name>A0ABT7SVK4_9ALTE</name>
<keyword evidence="14" id="KW-1185">Reference proteome</keyword>
<dbReference type="Gene3D" id="3.40.50.720">
    <property type="entry name" value="NAD(P)-binding Rossmann-like Domain"/>
    <property type="match status" value="1"/>
</dbReference>
<dbReference type="GO" id="GO:0008677">
    <property type="term" value="F:2-dehydropantoate 2-reductase activity"/>
    <property type="evidence" value="ECO:0007669"/>
    <property type="project" value="UniProtKB-EC"/>
</dbReference>
<dbReference type="InterPro" id="IPR036291">
    <property type="entry name" value="NAD(P)-bd_dom_sf"/>
</dbReference>
<dbReference type="Gene3D" id="1.10.1040.10">
    <property type="entry name" value="N-(1-d-carboxylethyl)-l-norvaline Dehydrogenase, domain 2"/>
    <property type="match status" value="1"/>
</dbReference>
<evidence type="ECO:0000256" key="6">
    <source>
        <dbReference type="ARBA" id="ARBA00022857"/>
    </source>
</evidence>
<evidence type="ECO:0000256" key="2">
    <source>
        <dbReference type="ARBA" id="ARBA00007870"/>
    </source>
</evidence>
<evidence type="ECO:0000256" key="10">
    <source>
        <dbReference type="RuleBase" id="RU362068"/>
    </source>
</evidence>
<accession>A0ABT7SVK4</accession>
<dbReference type="RefSeq" id="WP_289364259.1">
    <property type="nucleotide sequence ID" value="NZ_JAUCBP010000006.1"/>
</dbReference>
<dbReference type="Pfam" id="PF02558">
    <property type="entry name" value="ApbA"/>
    <property type="match status" value="1"/>
</dbReference>
<dbReference type="NCBIfam" id="TIGR00745">
    <property type="entry name" value="apbA_panE"/>
    <property type="match status" value="1"/>
</dbReference>
<dbReference type="InterPro" id="IPR003710">
    <property type="entry name" value="ApbA"/>
</dbReference>
<evidence type="ECO:0000256" key="8">
    <source>
        <dbReference type="ARBA" id="ARBA00032024"/>
    </source>
</evidence>
<dbReference type="EC" id="1.1.1.169" evidence="3 10"/>
<evidence type="ECO:0000256" key="7">
    <source>
        <dbReference type="ARBA" id="ARBA00023002"/>
    </source>
</evidence>
<dbReference type="InterPro" id="IPR013752">
    <property type="entry name" value="KPA_reductase"/>
</dbReference>
<dbReference type="SUPFAM" id="SSF48179">
    <property type="entry name" value="6-phosphogluconate dehydrogenase C-terminal domain-like"/>
    <property type="match status" value="1"/>
</dbReference>
<protein>
    <recommendedName>
        <fullName evidence="4 10">2-dehydropantoate 2-reductase</fullName>
        <ecNumber evidence="3 10">1.1.1.169</ecNumber>
    </recommendedName>
    <alternativeName>
        <fullName evidence="8 10">Ketopantoate reductase</fullName>
    </alternativeName>
</protein>
<sequence length="296" mass="32618">MQYKHVHIVGSGALGSVLAAQAVNKGYPVVNRPRNTPVRQVTLLDKRQVELTLPQHHWPEDNSPQLVVLPLKSYQIEAALTQYEAHFCTNTQVLLVHNGMLDWSQSALDQKPYQLYAASTSIAAFKPSPTTAVQTGEGETFIGTLQSQAEPASLEYLNTVCNDLFGDSSISIDIRRTQWQKLTINSLINPLTAIHGFRNGELLNPRWQPQLQLVANELSILACKQGFDESPASILGRAQQVMQRTAENFSSMQQDVALGRPTEIDAINGYALSIAKHAGIECPQLTEHYHAVKALG</sequence>
<evidence type="ECO:0000313" key="13">
    <source>
        <dbReference type="EMBL" id="MDM7860044.1"/>
    </source>
</evidence>
<dbReference type="PANTHER" id="PTHR43765">
    <property type="entry name" value="2-DEHYDROPANTOATE 2-REDUCTASE-RELATED"/>
    <property type="match status" value="1"/>
</dbReference>
<comment type="similarity">
    <text evidence="2 10">Belongs to the ketopantoate reductase family.</text>
</comment>
<dbReference type="Pfam" id="PF08546">
    <property type="entry name" value="ApbA_C"/>
    <property type="match status" value="1"/>
</dbReference>
<feature type="domain" description="Ketopantoate reductase C-terminal" evidence="12">
    <location>
        <begin position="173"/>
        <end position="294"/>
    </location>
</feature>
<reference evidence="13 14" key="1">
    <citation type="submission" date="2023-06" db="EMBL/GenBank/DDBJ databases">
        <title>Alteromonas sp. ASW11-36 isolated from intertidal sand.</title>
        <authorList>
            <person name="Li Y."/>
        </authorList>
    </citation>
    <scope>NUCLEOTIDE SEQUENCE [LARGE SCALE GENOMIC DNA]</scope>
    <source>
        <strain evidence="13 14">ASW11-36</strain>
    </source>
</reference>
<evidence type="ECO:0000313" key="14">
    <source>
        <dbReference type="Proteomes" id="UP001234343"/>
    </source>
</evidence>
<evidence type="ECO:0000259" key="11">
    <source>
        <dbReference type="Pfam" id="PF02558"/>
    </source>
</evidence>
<evidence type="ECO:0000256" key="1">
    <source>
        <dbReference type="ARBA" id="ARBA00004994"/>
    </source>
</evidence>
<evidence type="ECO:0000256" key="3">
    <source>
        <dbReference type="ARBA" id="ARBA00013014"/>
    </source>
</evidence>
<feature type="domain" description="Ketopantoate reductase N-terminal" evidence="11">
    <location>
        <begin position="6"/>
        <end position="145"/>
    </location>
</feature>
<comment type="function">
    <text evidence="10">Catalyzes the NADPH-dependent reduction of ketopantoate into pantoic acid.</text>
</comment>
<dbReference type="PANTHER" id="PTHR43765:SF2">
    <property type="entry name" value="2-DEHYDROPANTOATE 2-REDUCTASE"/>
    <property type="match status" value="1"/>
</dbReference>
<dbReference type="SUPFAM" id="SSF51735">
    <property type="entry name" value="NAD(P)-binding Rossmann-fold domains"/>
    <property type="match status" value="1"/>
</dbReference>
<evidence type="ECO:0000256" key="9">
    <source>
        <dbReference type="ARBA" id="ARBA00048793"/>
    </source>
</evidence>
<keyword evidence="7 10" id="KW-0560">Oxidoreductase</keyword>
<keyword evidence="5 10" id="KW-0566">Pantothenate biosynthesis</keyword>
<comment type="pathway">
    <text evidence="1 10">Cofactor biosynthesis; (R)-pantothenate biosynthesis; (R)-pantoate from 3-methyl-2-oxobutanoate: step 2/2.</text>
</comment>
<comment type="caution">
    <text evidence="13">The sequence shown here is derived from an EMBL/GenBank/DDBJ whole genome shotgun (WGS) entry which is preliminary data.</text>
</comment>
<proteinExistence type="inferred from homology"/>
<dbReference type="InterPro" id="IPR050838">
    <property type="entry name" value="Ketopantoate_reductase"/>
</dbReference>
<keyword evidence="6 10" id="KW-0521">NADP</keyword>
<dbReference type="InterPro" id="IPR008927">
    <property type="entry name" value="6-PGluconate_DH-like_C_sf"/>
</dbReference>
<evidence type="ECO:0000256" key="4">
    <source>
        <dbReference type="ARBA" id="ARBA00019465"/>
    </source>
</evidence>
<dbReference type="InterPro" id="IPR013332">
    <property type="entry name" value="KPR_N"/>
</dbReference>
<dbReference type="Proteomes" id="UP001234343">
    <property type="component" value="Unassembled WGS sequence"/>
</dbReference>
<evidence type="ECO:0000259" key="12">
    <source>
        <dbReference type="Pfam" id="PF08546"/>
    </source>
</evidence>
<evidence type="ECO:0000256" key="5">
    <source>
        <dbReference type="ARBA" id="ARBA00022655"/>
    </source>
</evidence>
<organism evidence="13 14">
    <name type="scientific">Alteromonas arenosi</name>
    <dbReference type="NCBI Taxonomy" id="3055817"/>
    <lineage>
        <taxon>Bacteria</taxon>
        <taxon>Pseudomonadati</taxon>
        <taxon>Pseudomonadota</taxon>
        <taxon>Gammaproteobacteria</taxon>
        <taxon>Alteromonadales</taxon>
        <taxon>Alteromonadaceae</taxon>
        <taxon>Alteromonas/Salinimonas group</taxon>
        <taxon>Alteromonas</taxon>
    </lineage>
</organism>
<comment type="catalytic activity">
    <reaction evidence="9 10">
        <text>(R)-pantoate + NADP(+) = 2-dehydropantoate + NADPH + H(+)</text>
        <dbReference type="Rhea" id="RHEA:16233"/>
        <dbReference type="ChEBI" id="CHEBI:11561"/>
        <dbReference type="ChEBI" id="CHEBI:15378"/>
        <dbReference type="ChEBI" id="CHEBI:15980"/>
        <dbReference type="ChEBI" id="CHEBI:57783"/>
        <dbReference type="ChEBI" id="CHEBI:58349"/>
        <dbReference type="EC" id="1.1.1.169"/>
    </reaction>
</comment>
<dbReference type="EMBL" id="JAUCBP010000006">
    <property type="protein sequence ID" value="MDM7860044.1"/>
    <property type="molecule type" value="Genomic_DNA"/>
</dbReference>